<sequence length="109" mass="12044">MEHDATDWLDEIVALVNGLNARFPTHAGVFHQVSRLAEETGELAQQVNCMEGMGIKHAKNGPPRREDVAKEVLDVVKSAVAIAAFYDVLPEVRSLTMRKVAAYRADGWI</sequence>
<dbReference type="Gene3D" id="1.10.287.1080">
    <property type="entry name" value="MazG-like"/>
    <property type="match status" value="1"/>
</dbReference>
<reference evidence="2" key="1">
    <citation type="journal article" date="2019" name="Int. J. Syst. Evol. Microbiol.">
        <title>The Global Catalogue of Microorganisms (GCM) 10K type strain sequencing project: providing services to taxonomists for standard genome sequencing and annotation.</title>
        <authorList>
            <consortium name="The Broad Institute Genomics Platform"/>
            <consortium name="The Broad Institute Genome Sequencing Center for Infectious Disease"/>
            <person name="Wu L."/>
            <person name="Ma J."/>
        </authorList>
    </citation>
    <scope>NUCLEOTIDE SEQUENCE [LARGE SCALE GENOMIC DNA]</scope>
    <source>
        <strain evidence="2">JCM 3367</strain>
    </source>
</reference>
<dbReference type="EMBL" id="BAAARY010000029">
    <property type="protein sequence ID" value="GAA2531894.1"/>
    <property type="molecule type" value="Genomic_DNA"/>
</dbReference>
<proteinExistence type="predicted"/>
<keyword evidence="2" id="KW-1185">Reference proteome</keyword>
<evidence type="ECO:0008006" key="3">
    <source>
        <dbReference type="Google" id="ProtNLM"/>
    </source>
</evidence>
<dbReference type="RefSeq" id="WP_344174345.1">
    <property type="nucleotide sequence ID" value="NZ_BAAARY010000029.1"/>
</dbReference>
<evidence type="ECO:0000313" key="1">
    <source>
        <dbReference type="EMBL" id="GAA2531894.1"/>
    </source>
</evidence>
<accession>A0ABP6B150</accession>
<protein>
    <recommendedName>
        <fullName evidence="3">NTP pyrophosphohydrolase MazG putative catalytic core domain-containing protein</fullName>
    </recommendedName>
</protein>
<name>A0ABP6B150_9ACTN</name>
<dbReference type="Proteomes" id="UP001499978">
    <property type="component" value="Unassembled WGS sequence"/>
</dbReference>
<gene>
    <name evidence="1" type="ORF">GCM10010201_34210</name>
</gene>
<comment type="caution">
    <text evidence="1">The sequence shown here is derived from an EMBL/GenBank/DDBJ whole genome shotgun (WGS) entry which is preliminary data.</text>
</comment>
<dbReference type="SUPFAM" id="SSF101386">
    <property type="entry name" value="all-alpha NTP pyrophosphatases"/>
    <property type="match status" value="1"/>
</dbReference>
<evidence type="ECO:0000313" key="2">
    <source>
        <dbReference type="Proteomes" id="UP001499978"/>
    </source>
</evidence>
<organism evidence="1 2">
    <name type="scientific">Pilimelia columellifera subsp. columellifera</name>
    <dbReference type="NCBI Taxonomy" id="706583"/>
    <lineage>
        <taxon>Bacteria</taxon>
        <taxon>Bacillati</taxon>
        <taxon>Actinomycetota</taxon>
        <taxon>Actinomycetes</taxon>
        <taxon>Micromonosporales</taxon>
        <taxon>Micromonosporaceae</taxon>
        <taxon>Pilimelia</taxon>
    </lineage>
</organism>